<dbReference type="AlphaFoldDB" id="A0A1I4DX32"/>
<dbReference type="RefSeq" id="WP_009366652.1">
    <property type="nucleotide sequence ID" value="NZ_FOTC01000002.1"/>
</dbReference>
<keyword evidence="1" id="KW-0812">Transmembrane</keyword>
<dbReference type="Proteomes" id="UP000199607">
    <property type="component" value="Unassembled WGS sequence"/>
</dbReference>
<keyword evidence="1" id="KW-1133">Transmembrane helix</keyword>
<name>A0A1I4DX32_9EURY</name>
<keyword evidence="1" id="KW-0472">Membrane</keyword>
<evidence type="ECO:0000313" key="3">
    <source>
        <dbReference type="Proteomes" id="UP000199607"/>
    </source>
</evidence>
<proteinExistence type="predicted"/>
<reference evidence="3" key="1">
    <citation type="submission" date="2016-10" db="EMBL/GenBank/DDBJ databases">
        <authorList>
            <person name="Varghese N."/>
            <person name="Submissions S."/>
        </authorList>
    </citation>
    <scope>NUCLEOTIDE SEQUENCE [LARGE SCALE GENOMIC DNA]</scope>
    <source>
        <strain evidence="3">CGMCC 1.7738</strain>
    </source>
</reference>
<protein>
    <submittedName>
        <fullName evidence="2">Uncharacterized protein</fullName>
    </submittedName>
</protein>
<keyword evidence="3" id="KW-1185">Reference proteome</keyword>
<sequence length="49" mass="5190">MTVESSAKLDTPESSPARKLAAVAAAVMVVVAFAVGFRRDDEPDLEPPF</sequence>
<organism evidence="2 3">
    <name type="scientific">Halogranum rubrum</name>
    <dbReference type="NCBI Taxonomy" id="553466"/>
    <lineage>
        <taxon>Archaea</taxon>
        <taxon>Methanobacteriati</taxon>
        <taxon>Methanobacteriota</taxon>
        <taxon>Stenosarchaea group</taxon>
        <taxon>Halobacteria</taxon>
        <taxon>Halobacteriales</taxon>
        <taxon>Haloferacaceae</taxon>
    </lineage>
</organism>
<gene>
    <name evidence="2" type="ORF">SAMN04487950_1721</name>
</gene>
<dbReference type="STRING" id="553466.SAMN04487950_1721"/>
<dbReference type="EMBL" id="FOTC01000002">
    <property type="protein sequence ID" value="SFK98005.1"/>
    <property type="molecule type" value="Genomic_DNA"/>
</dbReference>
<evidence type="ECO:0000256" key="1">
    <source>
        <dbReference type="SAM" id="Phobius"/>
    </source>
</evidence>
<feature type="transmembrane region" description="Helical" evidence="1">
    <location>
        <begin position="20"/>
        <end position="37"/>
    </location>
</feature>
<evidence type="ECO:0000313" key="2">
    <source>
        <dbReference type="EMBL" id="SFK98005.1"/>
    </source>
</evidence>
<accession>A0A1I4DX32</accession>